<name>A0A7X4HER8_9BURK</name>
<keyword evidence="3" id="KW-1185">Reference proteome</keyword>
<dbReference type="EMBL" id="WWCU01000028">
    <property type="protein sequence ID" value="MYN09869.1"/>
    <property type="molecule type" value="Genomic_DNA"/>
</dbReference>
<reference evidence="2 3" key="1">
    <citation type="submission" date="2019-12" db="EMBL/GenBank/DDBJ databases">
        <title>Novel species isolated from a subtropical stream in China.</title>
        <authorList>
            <person name="Lu H."/>
        </authorList>
    </citation>
    <scope>NUCLEOTIDE SEQUENCE [LARGE SCALE GENOMIC DNA]</scope>
    <source>
        <strain evidence="2 3">FT127W</strain>
    </source>
</reference>
<accession>A0A7X4HER8</accession>
<organism evidence="2 3">
    <name type="scientific">Pseudoduganella aquatica</name>
    <dbReference type="NCBI Taxonomy" id="2660641"/>
    <lineage>
        <taxon>Bacteria</taxon>
        <taxon>Pseudomonadati</taxon>
        <taxon>Pseudomonadota</taxon>
        <taxon>Betaproteobacteria</taxon>
        <taxon>Burkholderiales</taxon>
        <taxon>Oxalobacteraceae</taxon>
        <taxon>Telluria group</taxon>
        <taxon>Pseudoduganella</taxon>
    </lineage>
</organism>
<sequence length="31" mass="3166">MHVIPEPGSLALAGAAILALAAARRRKALRA</sequence>
<dbReference type="Proteomes" id="UP000450676">
    <property type="component" value="Unassembled WGS sequence"/>
</dbReference>
<evidence type="ECO:0000313" key="3">
    <source>
        <dbReference type="Proteomes" id="UP000450676"/>
    </source>
</evidence>
<dbReference type="InterPro" id="IPR013424">
    <property type="entry name" value="Ice-binding_C"/>
</dbReference>
<comment type="caution">
    <text evidence="2">The sequence shown here is derived from an EMBL/GenBank/DDBJ whole genome shotgun (WGS) entry which is preliminary data.</text>
</comment>
<dbReference type="RefSeq" id="WP_161074166.1">
    <property type="nucleotide sequence ID" value="NZ_CP086370.1"/>
</dbReference>
<evidence type="ECO:0000259" key="1">
    <source>
        <dbReference type="Pfam" id="PF07589"/>
    </source>
</evidence>
<dbReference type="NCBIfam" id="TIGR02595">
    <property type="entry name" value="PEP_CTERM"/>
    <property type="match status" value="1"/>
</dbReference>
<dbReference type="AlphaFoldDB" id="A0A7X4HER8"/>
<gene>
    <name evidence="2" type="ORF">GTP77_21345</name>
</gene>
<proteinExistence type="predicted"/>
<protein>
    <submittedName>
        <fullName evidence="2">PEP-CTERM sorting domain-containing protein</fullName>
    </submittedName>
</protein>
<evidence type="ECO:0000313" key="2">
    <source>
        <dbReference type="EMBL" id="MYN09869.1"/>
    </source>
</evidence>
<dbReference type="Pfam" id="PF07589">
    <property type="entry name" value="PEP-CTERM"/>
    <property type="match status" value="1"/>
</dbReference>
<feature type="domain" description="Ice-binding protein C-terminal" evidence="1">
    <location>
        <begin position="4"/>
        <end position="26"/>
    </location>
</feature>